<dbReference type="AlphaFoldDB" id="A0A7H9B3J6"/>
<sequence length="238" mass="27734">MTKKLSPKQFFADCSLIHNNNYDYTNSVYNGSQSPFTYMCPKHGFKVQIANSHRLGFGCMDCGRDRSAQRRTLGTSQFVMLSKLGQKSDYDYSESNYTHSHGRVKIKCRTHGDFYQIASCHLRGSGCQKCYYTSKLEPKLCLKSSSKKQNGICDKRECSSKIECTTDQRNKFVFVMNFEPKMNHRSCYSITKLKKMKNVKKYDIIIVKFFQNEKVGRLKEHYVQFEDINVCTKLKLRK</sequence>
<reference evidence="1 2" key="1">
    <citation type="submission" date="2020-07" db="EMBL/GenBank/DDBJ databases">
        <title>The yeast mating-type switching endonuclease HO is a domesticated member of an unorthodox homing genetic element family.</title>
        <authorList>
            <person name="Coughlan A.Y."/>
            <person name="Lombardi L."/>
            <person name="Braun-Galleani S."/>
            <person name="Martos A.R."/>
            <person name="Galeote V."/>
            <person name="Bigey F."/>
            <person name="Dequin S."/>
            <person name="Byrne K.P."/>
            <person name="Wolfe K.H."/>
        </authorList>
    </citation>
    <scope>NUCLEOTIDE SEQUENCE [LARGE SCALE GENOMIC DNA]</scope>
    <source>
        <strain evidence="1 2">NRRL Y-6702</strain>
    </source>
</reference>
<organism evidence="1 2">
    <name type="scientific">Zygotorulaspora mrakii</name>
    <name type="common">Zygosaccharomyces mrakii</name>
    <dbReference type="NCBI Taxonomy" id="42260"/>
    <lineage>
        <taxon>Eukaryota</taxon>
        <taxon>Fungi</taxon>
        <taxon>Dikarya</taxon>
        <taxon>Ascomycota</taxon>
        <taxon>Saccharomycotina</taxon>
        <taxon>Saccharomycetes</taxon>
        <taxon>Saccharomycetales</taxon>
        <taxon>Saccharomycetaceae</taxon>
        <taxon>Zygotorulaspora</taxon>
    </lineage>
</organism>
<dbReference type="OrthoDB" id="430722at2759"/>
<dbReference type="Proteomes" id="UP000509704">
    <property type="component" value="Chromosome 5"/>
</dbReference>
<dbReference type="GeneID" id="59236973"/>
<keyword evidence="2" id="KW-1185">Reference proteome</keyword>
<dbReference type="EMBL" id="CP058608">
    <property type="protein sequence ID" value="QLG73231.1"/>
    <property type="molecule type" value="Genomic_DNA"/>
</dbReference>
<evidence type="ECO:0000313" key="1">
    <source>
        <dbReference type="EMBL" id="QLG73231.1"/>
    </source>
</evidence>
<gene>
    <name evidence="1" type="ORF">HG535_0E03150</name>
</gene>
<dbReference type="KEGG" id="zmk:HG535_0E03150"/>
<proteinExistence type="predicted"/>
<evidence type="ECO:0000313" key="2">
    <source>
        <dbReference type="Proteomes" id="UP000509704"/>
    </source>
</evidence>
<name>A0A7H9B3J6_ZYGMR</name>
<accession>A0A7H9B3J6</accession>
<dbReference type="RefSeq" id="XP_037144958.1">
    <property type="nucleotide sequence ID" value="XM_037289063.1"/>
</dbReference>
<protein>
    <submittedName>
        <fullName evidence="1">Uncharacterized protein</fullName>
    </submittedName>
</protein>